<feature type="domain" description="F5/8 type C" evidence="10">
    <location>
        <begin position="173"/>
        <end position="314"/>
    </location>
</feature>
<proteinExistence type="inferred from homology"/>
<sequence>MASRSKRRAFAGKGLAIALIAALFTTLFPGFVPSKAQAEPASYLLSSNRPAYASSTEGNNTPNLAVDGSSGTRWSSAWGKDPQWLYVDLGDTATIDKVRIQWEGAYAKAYQVQVSTDEVNWTDIYNTATGNGGTDELTVNGSGRYVRVLGTERALANYGYSIIELEVYGTGGTGVPPVTYGPDVAQGKQVTVSSYEQSDYLPPGATLPENAVDGNSSTRWGSNHTDDEWIYVDLGSKRNIGRVVLNWEGAAGRAFDLQISDDATAWTTVYRELHGKGGKQDISMYASGRYVKMQGIGRATNFGYSLFDFEVYDYVDGTPKPSYPIPELPSPSTVQVGKGSYLTNDIRMPQPKHPSYKTDNVQAPIASNDWWQSLLIKPLSDSIITLPLKSKFYPQGLGLLNPGEGWINGDGSAVNADGNPDLYFMSTNINANNMETRVSGYSDYAVDTILSDDASAKMKTTFVKGSPYVFMEFNNPNTAEIFSSLITKVVNGNGETVLQSDGDTFTGDHIGIQLENQSGDPAGGKEERYYGIFAPEGTVFKKAGAKIKLQLGGGKVYLSAATMPSLTDLNQFHEHAYAFVTNTEVTYNYNEQTSTVTTNFKAETEVKRPGFSPNTLQALYPHQWKITNSPLTSLTYPSIRGTLKVREGNQFTVEDHFYGMVPQFTEPTNAEYNREEMVAYLEMLKTETDNNLMAADAYWQGKKLHPLAMGVLAANEMGETVYRDLFLSRMKEILVDWYTYTAGEPDYFLYYNDDWGTMYYKTSEFGANYGITDHHFTYGYYVFASAVLATFDKQFRADYGDMVDHLIRDYGNPSKNDPLYPSFRSFDPYQGHSWAGGYADNDSGNNQEAAGESLFGWVGQYMWSLLTKDQDFRDAAIYGFTTELKAIEQYWFNYDGDNWLDEWKHASVGQVYGSSYFFGTFFSGEPVHIYGIHWLPTSEYLTSYGLDKTKAAGLYNGFVADNGGPEREWQHIVWPIQALSDPAEVLAKWNASSMQKNEVFNTYWFVNSMATLGERTKDIWATGWSSATVYKKNGTYTAQIWNPTDESVTVTFKNASGTTGKAVVGPKSLVRVDPTQNTQVSDSWIPWNGENGGNEGGEDGGDTNVNFALNKNVTVSSTEEPFVGNNAVDGNPETRWSSGFGDTPEWITIDLGEAKQVKRIKLNWEAAYATAYRIDVSEDGTVWKEVYHTQEGKGGLEELAVNGKGKYVRLTGEKRATQYGYSLYEVEVYGRD</sequence>
<keyword evidence="12" id="KW-1185">Reference proteome</keyword>
<dbReference type="SUPFAM" id="SSF49785">
    <property type="entry name" value="Galactose-binding domain-like"/>
    <property type="match status" value="3"/>
</dbReference>
<keyword evidence="7" id="KW-0961">Cell wall biogenesis/degradation</keyword>
<keyword evidence="5" id="KW-0119">Carbohydrate metabolism</keyword>
<dbReference type="Gene3D" id="2.70.98.30">
    <property type="entry name" value="Golgi alpha-mannosidase II, domain 4"/>
    <property type="match status" value="1"/>
</dbReference>
<dbReference type="PROSITE" id="PS52008">
    <property type="entry name" value="GH81"/>
    <property type="match status" value="1"/>
</dbReference>
<keyword evidence="4" id="KW-0378">Hydrolase</keyword>
<evidence type="ECO:0000256" key="5">
    <source>
        <dbReference type="ARBA" id="ARBA00023277"/>
    </source>
</evidence>
<evidence type="ECO:0000313" key="12">
    <source>
        <dbReference type="Proteomes" id="UP000577724"/>
    </source>
</evidence>
<evidence type="ECO:0000256" key="1">
    <source>
        <dbReference type="ARBA" id="ARBA00000382"/>
    </source>
</evidence>
<comment type="catalytic activity">
    <reaction evidence="1">
        <text>Hydrolysis of (1-&gt;3)-beta-D-glucosidic linkages in (1-&gt;3)-beta-D-glucans.</text>
        <dbReference type="EC" id="3.2.1.39"/>
    </reaction>
</comment>
<dbReference type="GeneID" id="97133083"/>
<dbReference type="InterPro" id="IPR005200">
    <property type="entry name" value="Endo-beta-glucanase"/>
</dbReference>
<dbReference type="InterPro" id="IPR008979">
    <property type="entry name" value="Galactose-bd-like_sf"/>
</dbReference>
<evidence type="ECO:0000256" key="4">
    <source>
        <dbReference type="ARBA" id="ARBA00022801"/>
    </source>
</evidence>
<accession>A0ABX2MQT5</accession>
<evidence type="ECO:0000256" key="2">
    <source>
        <dbReference type="ARBA" id="ARBA00010730"/>
    </source>
</evidence>
<evidence type="ECO:0000256" key="3">
    <source>
        <dbReference type="ARBA" id="ARBA00012780"/>
    </source>
</evidence>
<feature type="domain" description="F5/8 type C" evidence="10">
    <location>
        <begin position="38"/>
        <end position="170"/>
    </location>
</feature>
<evidence type="ECO:0000256" key="9">
    <source>
        <dbReference type="SAM" id="MobiDB-lite"/>
    </source>
</evidence>
<dbReference type="InterPro" id="IPR000421">
    <property type="entry name" value="FA58C"/>
</dbReference>
<name>A0ABX2MQT5_9BACL</name>
<dbReference type="Pfam" id="PF00754">
    <property type="entry name" value="F5_F8_type_C"/>
    <property type="match status" value="2"/>
</dbReference>
<evidence type="ECO:0000256" key="6">
    <source>
        <dbReference type="ARBA" id="ARBA00023295"/>
    </source>
</evidence>
<dbReference type="PANTHER" id="PTHR31983">
    <property type="entry name" value="ENDO-1,3(4)-BETA-GLUCANASE 1"/>
    <property type="match status" value="1"/>
</dbReference>
<feature type="domain" description="F5/8 type C" evidence="10">
    <location>
        <begin position="1095"/>
        <end position="1231"/>
    </location>
</feature>
<dbReference type="Proteomes" id="UP000577724">
    <property type="component" value="Unassembled WGS sequence"/>
</dbReference>
<comment type="similarity">
    <text evidence="2">Belongs to the glycosyl hydrolase 81 family.</text>
</comment>
<keyword evidence="6" id="KW-0326">Glycosidase</keyword>
<dbReference type="InterPro" id="IPR040720">
    <property type="entry name" value="GH81_C"/>
</dbReference>
<dbReference type="Pfam" id="PF22633">
    <property type="entry name" value="F5_F8_type_C_2"/>
    <property type="match status" value="1"/>
</dbReference>
<evidence type="ECO:0000256" key="8">
    <source>
        <dbReference type="ARBA" id="ARBA00023326"/>
    </source>
</evidence>
<gene>
    <name evidence="11" type="ORF">HP548_20305</name>
</gene>
<keyword evidence="8" id="KW-0624">Polysaccharide degradation</keyword>
<dbReference type="RefSeq" id="WP_175382663.1">
    <property type="nucleotide sequence ID" value="NZ_CBCRYD010000017.1"/>
</dbReference>
<evidence type="ECO:0000256" key="7">
    <source>
        <dbReference type="ARBA" id="ARBA00023316"/>
    </source>
</evidence>
<dbReference type="Pfam" id="PF17652">
    <property type="entry name" value="Glyco_hydro81C"/>
    <property type="match status" value="1"/>
</dbReference>
<reference evidence="11 12" key="1">
    <citation type="submission" date="2020-05" db="EMBL/GenBank/DDBJ databases">
        <title>Genome Sequencing of Type Strains.</title>
        <authorList>
            <person name="Lemaire J.F."/>
            <person name="Inderbitzin P."/>
            <person name="Gregorio O.A."/>
            <person name="Collins S.B."/>
            <person name="Wespe N."/>
            <person name="Knight-Connoni V."/>
        </authorList>
    </citation>
    <scope>NUCLEOTIDE SEQUENCE [LARGE SCALE GENOMIC DNA]</scope>
    <source>
        <strain evidence="11 12">DSM 19942</strain>
    </source>
</reference>
<organism evidence="11 12">
    <name type="scientific">Paenibacillus taichungensis</name>
    <dbReference type="NCBI Taxonomy" id="484184"/>
    <lineage>
        <taxon>Bacteria</taxon>
        <taxon>Bacillati</taxon>
        <taxon>Bacillota</taxon>
        <taxon>Bacilli</taxon>
        <taxon>Bacillales</taxon>
        <taxon>Paenibacillaceae</taxon>
        <taxon>Paenibacillus</taxon>
    </lineage>
</organism>
<dbReference type="PROSITE" id="PS50022">
    <property type="entry name" value="FA58C_3"/>
    <property type="match status" value="3"/>
</dbReference>
<protein>
    <recommendedName>
        <fullName evidence="3">glucan endo-1,3-beta-D-glucosidase</fullName>
        <ecNumber evidence="3">3.2.1.39</ecNumber>
    </recommendedName>
</protein>
<feature type="region of interest" description="Disordered" evidence="9">
    <location>
        <begin position="1079"/>
        <end position="1102"/>
    </location>
</feature>
<dbReference type="Gene3D" id="2.60.120.260">
    <property type="entry name" value="Galactose-binding domain-like"/>
    <property type="match status" value="3"/>
</dbReference>
<evidence type="ECO:0000259" key="10">
    <source>
        <dbReference type="PROSITE" id="PS50022"/>
    </source>
</evidence>
<comment type="caution">
    <text evidence="11">The sequence shown here is derived from an EMBL/GenBank/DDBJ whole genome shotgun (WGS) entry which is preliminary data.</text>
</comment>
<dbReference type="EMBL" id="JABMCC010000115">
    <property type="protein sequence ID" value="NUU56423.1"/>
    <property type="molecule type" value="Genomic_DNA"/>
</dbReference>
<evidence type="ECO:0000313" key="11">
    <source>
        <dbReference type="EMBL" id="NUU56423.1"/>
    </source>
</evidence>
<dbReference type="EC" id="3.2.1.39" evidence="3"/>
<dbReference type="PANTHER" id="PTHR31983:SF0">
    <property type="entry name" value="GLUCAN ENDO-1,3-BETA-D-GLUCOSIDASE 2"/>
    <property type="match status" value="1"/>
</dbReference>